<protein>
    <submittedName>
        <fullName evidence="7">Nitroreductase</fullName>
    </submittedName>
</protein>
<keyword evidence="4" id="KW-0288">FMN</keyword>
<evidence type="ECO:0000256" key="1">
    <source>
        <dbReference type="ARBA" id="ARBA00001917"/>
    </source>
</evidence>
<evidence type="ECO:0000313" key="8">
    <source>
        <dbReference type="Proteomes" id="UP000037848"/>
    </source>
</evidence>
<feature type="domain" description="Nitroreductase" evidence="6">
    <location>
        <begin position="8"/>
        <end position="178"/>
    </location>
</feature>
<comment type="caution">
    <text evidence="7">The sequence shown here is derived from an EMBL/GenBank/DDBJ whole genome shotgun (WGS) entry which is preliminary data.</text>
</comment>
<sequence length="208" mass="22748">MSFIKALNWRYAVNQFSDSQLSEKQIHGLIESVRLAPSAYGIQPYKLLIVKNPALRTECVASSFGQAKVAQSSHLLVFAHQKRLTSTDIDCFISNLANSQGKSVSDLALYKQQISDDLLSKTENHQAIWAAQQCYIGLGTLLSFAALNNIDACPMTGFDVAGIDRILGLADQGLSAAILCPIGFRSPKDASAIRSKYRLSQDQLVVRL</sequence>
<dbReference type="OrthoDB" id="9809288at2"/>
<dbReference type="Proteomes" id="UP000037848">
    <property type="component" value="Unassembled WGS sequence"/>
</dbReference>
<comment type="cofactor">
    <cofactor evidence="1">
        <name>FMN</name>
        <dbReference type="ChEBI" id="CHEBI:58210"/>
    </cofactor>
</comment>
<dbReference type="AlphaFoldDB" id="A0A0N0LX00"/>
<dbReference type="InterPro" id="IPR000415">
    <property type="entry name" value="Nitroreductase-like"/>
</dbReference>
<evidence type="ECO:0000256" key="5">
    <source>
        <dbReference type="ARBA" id="ARBA00023002"/>
    </source>
</evidence>
<dbReference type="Pfam" id="PF00881">
    <property type="entry name" value="Nitroreductase"/>
    <property type="match status" value="1"/>
</dbReference>
<proteinExistence type="inferred from homology"/>
<dbReference type="SUPFAM" id="SSF55469">
    <property type="entry name" value="FMN-dependent nitroreductase-like"/>
    <property type="match status" value="1"/>
</dbReference>
<name>A0A0N0LX00_9GAMM</name>
<reference evidence="7 8" key="1">
    <citation type="submission" date="2015-08" db="EMBL/GenBank/DDBJ databases">
        <title>Draft Genome Sequence of Pseudoalteromonas porphyrae UCD-SED14.</title>
        <authorList>
            <person name="Coil D.A."/>
            <person name="Jospin G."/>
            <person name="Lee R.D."/>
            <person name="Eisen J.A."/>
        </authorList>
    </citation>
    <scope>NUCLEOTIDE SEQUENCE [LARGE SCALE GENOMIC DNA]</scope>
    <source>
        <strain evidence="7 8">UCD-SED14</strain>
    </source>
</reference>
<evidence type="ECO:0000313" key="7">
    <source>
        <dbReference type="EMBL" id="KPH60008.1"/>
    </source>
</evidence>
<evidence type="ECO:0000256" key="3">
    <source>
        <dbReference type="ARBA" id="ARBA00022630"/>
    </source>
</evidence>
<dbReference type="RefSeq" id="WP_054455422.1">
    <property type="nucleotide sequence ID" value="NZ_LHPH01000022.1"/>
</dbReference>
<evidence type="ECO:0000256" key="4">
    <source>
        <dbReference type="ARBA" id="ARBA00022643"/>
    </source>
</evidence>
<dbReference type="GO" id="GO:0016491">
    <property type="term" value="F:oxidoreductase activity"/>
    <property type="evidence" value="ECO:0007669"/>
    <property type="project" value="UniProtKB-KW"/>
</dbReference>
<dbReference type="InterPro" id="IPR029479">
    <property type="entry name" value="Nitroreductase"/>
</dbReference>
<keyword evidence="8" id="KW-1185">Reference proteome</keyword>
<keyword evidence="5" id="KW-0560">Oxidoreductase</keyword>
<dbReference type="PATRIC" id="fig|187330.3.peg.1971"/>
<dbReference type="Gene3D" id="3.40.109.10">
    <property type="entry name" value="NADH Oxidase"/>
    <property type="match status" value="1"/>
</dbReference>
<accession>A0A0N0LX00</accession>
<dbReference type="PANTHER" id="PTHR43673:SF2">
    <property type="entry name" value="NITROREDUCTASE"/>
    <property type="match status" value="1"/>
</dbReference>
<dbReference type="EMBL" id="LHPH01000022">
    <property type="protein sequence ID" value="KPH60008.1"/>
    <property type="molecule type" value="Genomic_DNA"/>
</dbReference>
<gene>
    <name evidence="7" type="ORF">ADS77_16640</name>
</gene>
<evidence type="ECO:0000259" key="6">
    <source>
        <dbReference type="Pfam" id="PF00881"/>
    </source>
</evidence>
<evidence type="ECO:0000256" key="2">
    <source>
        <dbReference type="ARBA" id="ARBA00007118"/>
    </source>
</evidence>
<comment type="similarity">
    <text evidence="2">Belongs to the nitroreductase family.</text>
</comment>
<dbReference type="PANTHER" id="PTHR43673">
    <property type="entry name" value="NAD(P)H NITROREDUCTASE YDGI-RELATED"/>
    <property type="match status" value="1"/>
</dbReference>
<organism evidence="7 8">
    <name type="scientific">Pseudoalteromonas porphyrae</name>
    <dbReference type="NCBI Taxonomy" id="187330"/>
    <lineage>
        <taxon>Bacteria</taxon>
        <taxon>Pseudomonadati</taxon>
        <taxon>Pseudomonadota</taxon>
        <taxon>Gammaproteobacteria</taxon>
        <taxon>Alteromonadales</taxon>
        <taxon>Pseudoalteromonadaceae</taxon>
        <taxon>Pseudoalteromonas</taxon>
    </lineage>
</organism>
<keyword evidence="3" id="KW-0285">Flavoprotein</keyword>